<dbReference type="AlphaFoldDB" id="A0A8R1I9E0"/>
<sequence>MLRDKWLMRTSTSIFALRTTQRMAPDLLKAHAACITKITSMYQTQQNATSCHCEMEINPVCVRDGPYQYTYSSMCVFQCAQETRKDLALLYEGSCCSARYCNMFEQPVCADGQVLDHANQRIHFSALSIILSIVFPLFTRHE</sequence>
<dbReference type="Gene3D" id="3.30.60.30">
    <property type="match status" value="1"/>
</dbReference>
<organism evidence="2 3">
    <name type="scientific">Caenorhabditis japonica</name>
    <dbReference type="NCBI Taxonomy" id="281687"/>
    <lineage>
        <taxon>Eukaryota</taxon>
        <taxon>Metazoa</taxon>
        <taxon>Ecdysozoa</taxon>
        <taxon>Nematoda</taxon>
        <taxon>Chromadorea</taxon>
        <taxon>Rhabditida</taxon>
        <taxon>Rhabditina</taxon>
        <taxon>Rhabditomorpha</taxon>
        <taxon>Rhabditoidea</taxon>
        <taxon>Rhabditidae</taxon>
        <taxon>Peloderinae</taxon>
        <taxon>Caenorhabditis</taxon>
    </lineage>
</organism>
<proteinExistence type="predicted"/>
<reference evidence="3" key="1">
    <citation type="submission" date="2010-08" db="EMBL/GenBank/DDBJ databases">
        <authorList>
            <consortium name="Caenorhabditis japonica Sequencing Consortium"/>
            <person name="Wilson R.K."/>
        </authorList>
    </citation>
    <scope>NUCLEOTIDE SEQUENCE [LARGE SCALE GENOMIC DNA]</scope>
    <source>
        <strain evidence="3">DF5081</strain>
    </source>
</reference>
<dbReference type="CDD" id="cd00104">
    <property type="entry name" value="KAZAL_FS"/>
    <property type="match status" value="1"/>
</dbReference>
<dbReference type="PROSITE" id="PS51465">
    <property type="entry name" value="KAZAL_2"/>
    <property type="match status" value="1"/>
</dbReference>
<name>A0A8R1I9E0_CAEJA</name>
<protein>
    <submittedName>
        <fullName evidence="2">Kazal-like domain-containing protein</fullName>
    </submittedName>
</protein>
<evidence type="ECO:0000313" key="3">
    <source>
        <dbReference type="Proteomes" id="UP000005237"/>
    </source>
</evidence>
<keyword evidence="3" id="KW-1185">Reference proteome</keyword>
<dbReference type="SUPFAM" id="SSF100895">
    <property type="entry name" value="Kazal-type serine protease inhibitors"/>
    <property type="match status" value="1"/>
</dbReference>
<feature type="domain" description="Kazal-like" evidence="1">
    <location>
        <begin position="45"/>
        <end position="95"/>
    </location>
</feature>
<dbReference type="InterPro" id="IPR036058">
    <property type="entry name" value="Kazal_dom_sf"/>
</dbReference>
<evidence type="ECO:0000259" key="1">
    <source>
        <dbReference type="PROSITE" id="PS51465"/>
    </source>
</evidence>
<dbReference type="InterPro" id="IPR002350">
    <property type="entry name" value="Kazal_dom"/>
</dbReference>
<dbReference type="EnsemblMetazoa" id="CJA17876.1">
    <property type="protein sequence ID" value="CJA17876.1"/>
    <property type="gene ID" value="WBGene00137080"/>
</dbReference>
<dbReference type="Pfam" id="PF07648">
    <property type="entry name" value="Kazal_2"/>
    <property type="match status" value="1"/>
</dbReference>
<accession>A0A8R1I9E0</accession>
<reference evidence="2" key="2">
    <citation type="submission" date="2022-06" db="UniProtKB">
        <authorList>
            <consortium name="EnsemblMetazoa"/>
        </authorList>
    </citation>
    <scope>IDENTIFICATION</scope>
    <source>
        <strain evidence="2">DF5081</strain>
    </source>
</reference>
<evidence type="ECO:0000313" key="2">
    <source>
        <dbReference type="EnsemblMetazoa" id="CJA17876.1"/>
    </source>
</evidence>
<dbReference type="Proteomes" id="UP000005237">
    <property type="component" value="Unassembled WGS sequence"/>
</dbReference>